<evidence type="ECO:0000256" key="6">
    <source>
        <dbReference type="ARBA" id="ARBA00023136"/>
    </source>
</evidence>
<dbReference type="SUPFAM" id="SSF52058">
    <property type="entry name" value="L domain-like"/>
    <property type="match status" value="1"/>
</dbReference>
<dbReference type="Pfam" id="PF01582">
    <property type="entry name" value="TIR"/>
    <property type="match status" value="1"/>
</dbReference>
<evidence type="ECO:0000259" key="9">
    <source>
        <dbReference type="PROSITE" id="PS50104"/>
    </source>
</evidence>
<dbReference type="GO" id="GO:0007165">
    <property type="term" value="P:signal transduction"/>
    <property type="evidence" value="ECO:0007669"/>
    <property type="project" value="InterPro"/>
</dbReference>
<evidence type="ECO:0000313" key="10">
    <source>
        <dbReference type="EMBL" id="SSX27534.1"/>
    </source>
</evidence>
<dbReference type="InterPro" id="IPR035897">
    <property type="entry name" value="Toll_tir_struct_dom_sf"/>
</dbReference>
<reference evidence="10" key="1">
    <citation type="submission" date="2018-07" db="EMBL/GenBank/DDBJ databases">
        <authorList>
            <person name="Quirk P.G."/>
            <person name="Krulwich T.A."/>
        </authorList>
    </citation>
    <scope>NUCLEOTIDE SEQUENCE</scope>
</reference>
<dbReference type="PROSITE" id="PS51450">
    <property type="entry name" value="LRR"/>
    <property type="match status" value="1"/>
</dbReference>
<gene>
    <name evidence="10" type="primary">CSON014613</name>
</gene>
<dbReference type="SUPFAM" id="SSF52200">
    <property type="entry name" value="Toll/Interleukin receptor TIR domain"/>
    <property type="match status" value="1"/>
</dbReference>
<feature type="domain" description="TIR" evidence="9">
    <location>
        <begin position="673"/>
        <end position="809"/>
    </location>
</feature>
<dbReference type="Pfam" id="PF13855">
    <property type="entry name" value="LRR_8"/>
    <property type="match status" value="1"/>
</dbReference>
<dbReference type="PANTHER" id="PTHR24365">
    <property type="entry name" value="TOLL-LIKE RECEPTOR"/>
    <property type="match status" value="1"/>
</dbReference>
<protein>
    <submittedName>
        <fullName evidence="10">CSON014613 protein</fullName>
    </submittedName>
</protein>
<comment type="subcellular location">
    <subcellularLocation>
        <location evidence="1">Membrane</location>
        <topology evidence="1">Single-pass membrane protein</topology>
    </subcellularLocation>
</comment>
<keyword evidence="3 7" id="KW-0812">Transmembrane</keyword>
<sequence>MRINYLRILLVVLILIISASTNDDQDFSLIINDFTDDQFDLKCHSDKLIITENFENKVQNLQKQLNISAFHVENCKLNISVIELVEVIKKELNCNIKKLTLTEIDSLEADNLNGFDNYAKIRDLSLEFNDKNISENVFLNVSNMEKLLIQISRVEQLPDLSYLRDLEILIIIITKHETENQSSSQRMSVNINFLSQILANTNITLKGIGLLIDYPIKKTQLHRDYFLYQPSLEVIQLRMQIENIHEKTFLQLKNLTVLNLSNNQIIEFETKFLPSENLKILKLKHNQLSSFIIKKPFDKLIELDLAINNLKTFTLNSDVQLKSLEIVKLSMNNLKHVDIIPSNIIPLKYLELTYTLLDGADVLQWAFDNRNKTETDLENSYILCDCQSIKVITDLKNKWEHLYKRDDILYCCHLTVSSTIVLINFDDFPCNESEDDFKIFFGSNLDPIKREWSAISSIVVNHTKSSSNSSEVFINHHFIQQIVSYYSKEDINEMFFIYYGDFSNIKSLPLLSKIEFKNIKKIHIKANGCKITNISRENLPANTLNSLNLANNHINTLEIDVIDYLFERKTEIDLNHNSISCTCADDEIRRKIKTLKLLNQNDLMCSDGVAFNFDRELCISPWIYFLYFVLTISIITSIGLIIYLRHSLEFKVLIYANGLFSSFFHTEADDKEYNYDVFLSYSEKDSDFIEQFLKLLEQDQDPPFKVCYHHRDWNIGQRIDHQILNSIEKSRKTIIVLSPNFLQSLWGNFEFMQAHYKMLETKSPKILLILHGNIDNDTKLQPELKAYIRTTTYLTSNDKWFEKKLLFALRRPKIVEKEEIMHEENENEYIVRT</sequence>
<dbReference type="InterPro" id="IPR001611">
    <property type="entry name" value="Leu-rich_rpt"/>
</dbReference>
<dbReference type="InterPro" id="IPR000157">
    <property type="entry name" value="TIR_dom"/>
</dbReference>
<dbReference type="InterPro" id="IPR032675">
    <property type="entry name" value="LRR_dom_sf"/>
</dbReference>
<dbReference type="SUPFAM" id="SSF52075">
    <property type="entry name" value="Outer arm dynein light chain 1"/>
    <property type="match status" value="1"/>
</dbReference>
<evidence type="ECO:0000256" key="3">
    <source>
        <dbReference type="ARBA" id="ARBA00022692"/>
    </source>
</evidence>
<evidence type="ECO:0000256" key="7">
    <source>
        <dbReference type="SAM" id="Phobius"/>
    </source>
</evidence>
<comment type="similarity">
    <text evidence="2">Belongs to the Toll-like receptor family.</text>
</comment>
<evidence type="ECO:0000256" key="2">
    <source>
        <dbReference type="ARBA" id="ARBA00009634"/>
    </source>
</evidence>
<dbReference type="OMA" id="ANNHINT"/>
<dbReference type="PANTHER" id="PTHR24365:SF541">
    <property type="entry name" value="PROTEIN TOLL-RELATED"/>
    <property type="match status" value="1"/>
</dbReference>
<name>A0A336MB22_CULSO</name>
<dbReference type="GO" id="GO:0005886">
    <property type="term" value="C:plasma membrane"/>
    <property type="evidence" value="ECO:0007669"/>
    <property type="project" value="TreeGrafter"/>
</dbReference>
<feature type="transmembrane region" description="Helical" evidence="7">
    <location>
        <begin position="622"/>
        <end position="644"/>
    </location>
</feature>
<evidence type="ECO:0000256" key="1">
    <source>
        <dbReference type="ARBA" id="ARBA00004167"/>
    </source>
</evidence>
<dbReference type="Gene3D" id="3.80.10.10">
    <property type="entry name" value="Ribonuclease Inhibitor"/>
    <property type="match status" value="2"/>
</dbReference>
<accession>A0A336MB22</accession>
<dbReference type="Gene3D" id="3.40.50.10140">
    <property type="entry name" value="Toll/interleukin-1 receptor homology (TIR) domain"/>
    <property type="match status" value="1"/>
</dbReference>
<dbReference type="EMBL" id="UFQT01000838">
    <property type="protein sequence ID" value="SSX27534.1"/>
    <property type="molecule type" value="Genomic_DNA"/>
</dbReference>
<evidence type="ECO:0000256" key="4">
    <source>
        <dbReference type="ARBA" id="ARBA00022729"/>
    </source>
</evidence>
<keyword evidence="4 8" id="KW-0732">Signal</keyword>
<dbReference type="GO" id="GO:0038023">
    <property type="term" value="F:signaling receptor activity"/>
    <property type="evidence" value="ECO:0007669"/>
    <property type="project" value="TreeGrafter"/>
</dbReference>
<evidence type="ECO:0000256" key="5">
    <source>
        <dbReference type="ARBA" id="ARBA00022989"/>
    </source>
</evidence>
<keyword evidence="6 7" id="KW-0472">Membrane</keyword>
<evidence type="ECO:0000256" key="8">
    <source>
        <dbReference type="SAM" id="SignalP"/>
    </source>
</evidence>
<keyword evidence="5 7" id="KW-1133">Transmembrane helix</keyword>
<proteinExistence type="inferred from homology"/>
<feature type="chain" id="PRO_5016454103" evidence="8">
    <location>
        <begin position="22"/>
        <end position="833"/>
    </location>
</feature>
<dbReference type="PRINTS" id="PR01537">
    <property type="entry name" value="INTRLKN1R1F"/>
</dbReference>
<dbReference type="VEuPathDB" id="VectorBase:CSON014613"/>
<dbReference type="AlphaFoldDB" id="A0A336MB22"/>
<organism evidence="10">
    <name type="scientific">Culicoides sonorensis</name>
    <name type="common">Biting midge</name>
    <dbReference type="NCBI Taxonomy" id="179676"/>
    <lineage>
        <taxon>Eukaryota</taxon>
        <taxon>Metazoa</taxon>
        <taxon>Ecdysozoa</taxon>
        <taxon>Arthropoda</taxon>
        <taxon>Hexapoda</taxon>
        <taxon>Insecta</taxon>
        <taxon>Pterygota</taxon>
        <taxon>Neoptera</taxon>
        <taxon>Endopterygota</taxon>
        <taxon>Diptera</taxon>
        <taxon>Nematocera</taxon>
        <taxon>Chironomoidea</taxon>
        <taxon>Ceratopogonidae</taxon>
        <taxon>Ceratopogoninae</taxon>
        <taxon>Culicoides</taxon>
        <taxon>Monoculicoides</taxon>
    </lineage>
</organism>
<dbReference type="PROSITE" id="PS50104">
    <property type="entry name" value="TIR"/>
    <property type="match status" value="1"/>
</dbReference>
<dbReference type="SMART" id="SM00255">
    <property type="entry name" value="TIR"/>
    <property type="match status" value="1"/>
</dbReference>
<feature type="signal peptide" evidence="8">
    <location>
        <begin position="1"/>
        <end position="21"/>
    </location>
</feature>